<dbReference type="Pfam" id="PF00379">
    <property type="entry name" value="Chitin_bind_4"/>
    <property type="match status" value="1"/>
</dbReference>
<organism evidence="4">
    <name type="scientific">Galeruca daurica</name>
    <dbReference type="NCBI Taxonomy" id="1651263"/>
    <lineage>
        <taxon>Eukaryota</taxon>
        <taxon>Metazoa</taxon>
        <taxon>Ecdysozoa</taxon>
        <taxon>Arthropoda</taxon>
        <taxon>Hexapoda</taxon>
        <taxon>Insecta</taxon>
        <taxon>Pterygota</taxon>
        <taxon>Neoptera</taxon>
        <taxon>Endopterygota</taxon>
        <taxon>Coleoptera</taxon>
        <taxon>Polyphaga</taxon>
        <taxon>Cucujiformia</taxon>
        <taxon>Chrysomeloidea</taxon>
        <taxon>Chrysomelidae</taxon>
        <taxon>Galerucinae</taxon>
        <taxon>Galerucites</taxon>
        <taxon>Galeruca</taxon>
    </lineage>
</organism>
<dbReference type="PROSITE" id="PS51155">
    <property type="entry name" value="CHIT_BIND_RR_2"/>
    <property type="match status" value="1"/>
</dbReference>
<dbReference type="EMBL" id="MN629006">
    <property type="protein sequence ID" value="QGN67028.1"/>
    <property type="molecule type" value="mRNA"/>
</dbReference>
<keyword evidence="1 2" id="KW-0193">Cuticle</keyword>
<name>A0A650AGP1_9CUCU</name>
<dbReference type="PANTHER" id="PTHR10380">
    <property type="entry name" value="CUTICLE PROTEIN"/>
    <property type="match status" value="1"/>
</dbReference>
<dbReference type="AlphaFoldDB" id="A0A650AGP1"/>
<evidence type="ECO:0000256" key="3">
    <source>
        <dbReference type="SAM" id="SignalP"/>
    </source>
</evidence>
<sequence length="150" mass="16250">MRIAIVIALLVSVAFAAQGPLREKDIIPIISQDRQFSFDGTFHSSYKTGNGITVEEQGVLKNAGNKDAETEEVQGIFEYTAPDGSPIHVTYIANENGFQPQGAHFPVAPVDNNTPPPIPLAILKSLEYNAAHPEENDDGIVKKSSSGKRY</sequence>
<feature type="signal peptide" evidence="3">
    <location>
        <begin position="1"/>
        <end position="16"/>
    </location>
</feature>
<dbReference type="InterPro" id="IPR000618">
    <property type="entry name" value="Insect_cuticle"/>
</dbReference>
<accession>A0A650AGP1</accession>
<dbReference type="PANTHER" id="PTHR10380:SF241">
    <property type="entry name" value="CUTICULAR PROTEIN 47EG-RELATED"/>
    <property type="match status" value="1"/>
</dbReference>
<dbReference type="GO" id="GO:0008010">
    <property type="term" value="F:structural constituent of chitin-based larval cuticle"/>
    <property type="evidence" value="ECO:0007669"/>
    <property type="project" value="TreeGrafter"/>
</dbReference>
<dbReference type="InterPro" id="IPR031311">
    <property type="entry name" value="CHIT_BIND_RR_consensus"/>
</dbReference>
<protein>
    <submittedName>
        <fullName evidence="4">Cuticular protein CP7</fullName>
    </submittedName>
</protein>
<evidence type="ECO:0000256" key="1">
    <source>
        <dbReference type="ARBA" id="ARBA00022460"/>
    </source>
</evidence>
<dbReference type="PROSITE" id="PS00233">
    <property type="entry name" value="CHIT_BIND_RR_1"/>
    <property type="match status" value="1"/>
</dbReference>
<feature type="chain" id="PRO_5024891571" evidence="3">
    <location>
        <begin position="17"/>
        <end position="150"/>
    </location>
</feature>
<dbReference type="InterPro" id="IPR050468">
    <property type="entry name" value="Cuticle_Struct_Prot"/>
</dbReference>
<keyword evidence="3" id="KW-0732">Signal</keyword>
<dbReference type="GO" id="GO:0062129">
    <property type="term" value="C:chitin-based extracellular matrix"/>
    <property type="evidence" value="ECO:0007669"/>
    <property type="project" value="TreeGrafter"/>
</dbReference>
<proteinExistence type="evidence at transcript level"/>
<evidence type="ECO:0000256" key="2">
    <source>
        <dbReference type="PROSITE-ProRule" id="PRU00497"/>
    </source>
</evidence>
<reference evidence="4" key="1">
    <citation type="submission" date="2019-10" db="EMBL/GenBank/DDBJ databases">
        <authorList>
            <person name="Duan T."/>
            <person name="Pang B."/>
        </authorList>
    </citation>
    <scope>NUCLEOTIDE SEQUENCE</scope>
</reference>
<evidence type="ECO:0000313" key="4">
    <source>
        <dbReference type="EMBL" id="QGN67028.1"/>
    </source>
</evidence>